<dbReference type="Proteomes" id="UP000441455">
    <property type="component" value="Unassembled WGS sequence"/>
</dbReference>
<sequence>MGKKNQRERKLKVRYVGPSQQVKSLTDHQIYSIEQEKGASLNPWDELENTIFYGSAQDVENLKCPKCGGPLTVRFEKSESCLTIECRQCGARSHGDKCLLVPKYLQEDGEFNDG</sequence>
<dbReference type="EMBL" id="VULN01000009">
    <property type="protein sequence ID" value="MSS82414.1"/>
    <property type="molecule type" value="Genomic_DNA"/>
</dbReference>
<accession>A0A6N7VL34</accession>
<dbReference type="RefSeq" id="WP_154488267.1">
    <property type="nucleotide sequence ID" value="NZ_VULN01000009.1"/>
</dbReference>
<gene>
    <name evidence="2" type="ORF">FX155_07380</name>
</gene>
<evidence type="ECO:0000259" key="1">
    <source>
        <dbReference type="Pfam" id="PF26237"/>
    </source>
</evidence>
<organism evidence="2 3">
    <name type="scientific">Acidaminococcus fermentans</name>
    <dbReference type="NCBI Taxonomy" id="905"/>
    <lineage>
        <taxon>Bacteria</taxon>
        <taxon>Bacillati</taxon>
        <taxon>Bacillota</taxon>
        <taxon>Negativicutes</taxon>
        <taxon>Acidaminococcales</taxon>
        <taxon>Acidaminococcaceae</taxon>
        <taxon>Acidaminococcus</taxon>
    </lineage>
</organism>
<dbReference type="Pfam" id="PF26237">
    <property type="entry name" value="DUF8054_C"/>
    <property type="match status" value="1"/>
</dbReference>
<proteinExistence type="predicted"/>
<evidence type="ECO:0000313" key="3">
    <source>
        <dbReference type="Proteomes" id="UP000441455"/>
    </source>
</evidence>
<comment type="caution">
    <text evidence="2">The sequence shown here is derived from an EMBL/GenBank/DDBJ whole genome shotgun (WGS) entry which is preliminary data.</text>
</comment>
<reference evidence="2 3" key="1">
    <citation type="submission" date="2019-08" db="EMBL/GenBank/DDBJ databases">
        <title>In-depth cultivation of the pig gut microbiome towards novel bacterial diversity and tailored functional studies.</title>
        <authorList>
            <person name="Wylensek D."/>
            <person name="Hitch T.C.A."/>
            <person name="Clavel T."/>
        </authorList>
    </citation>
    <scope>NUCLEOTIDE SEQUENCE [LARGE SCALE GENOMIC DNA]</scope>
    <source>
        <strain evidence="2 3">WCA-389-WT-5B</strain>
    </source>
</reference>
<feature type="domain" description="DUF8054" evidence="1">
    <location>
        <begin position="64"/>
        <end position="92"/>
    </location>
</feature>
<protein>
    <recommendedName>
        <fullName evidence="1">DUF8054 domain-containing protein</fullName>
    </recommendedName>
</protein>
<dbReference type="OrthoDB" id="3035913at2"/>
<name>A0A6N7VL34_ACIFE</name>
<dbReference type="AlphaFoldDB" id="A0A6N7VL34"/>
<dbReference type="InterPro" id="IPR058675">
    <property type="entry name" value="DUF8054_C"/>
</dbReference>
<evidence type="ECO:0000313" key="2">
    <source>
        <dbReference type="EMBL" id="MSS82414.1"/>
    </source>
</evidence>